<dbReference type="Gene3D" id="1.10.510.10">
    <property type="entry name" value="Transferase(Phosphotransferase) domain 1"/>
    <property type="match status" value="1"/>
</dbReference>
<evidence type="ECO:0000313" key="9">
    <source>
        <dbReference type="EMBL" id="SRX93905.1"/>
    </source>
</evidence>
<dbReference type="GO" id="GO:0080090">
    <property type="term" value="P:regulation of primary metabolic process"/>
    <property type="evidence" value="ECO:0007669"/>
    <property type="project" value="UniProtKB-ARBA"/>
</dbReference>
<sequence>MVDAGEILDGYVIDREVGRGGHATVYRAHALRRPGRPVALKVLDADRRNPAQQARLNREFRLVHRLHHPHIVAMYEQGDFWLAMQFLDGGKSTGLQSRPERLATLAQIADALDYLHGEGIVHSDVKPANILVAKDFSRGGACLIDFSVAHAVVDNVFRRPTDLQASLSYAAPELLRGRAPTAATDEYALACTAVELLTGAPPYEADTSTELVRAHLRGIAPRLSPRMSWASRSLDTVIARAMARDPEMRYQCCSEFVEHLSRALKS</sequence>
<dbReference type="GO" id="GO:0004674">
    <property type="term" value="F:protein serine/threonine kinase activity"/>
    <property type="evidence" value="ECO:0007669"/>
    <property type="project" value="UniProtKB-KW"/>
</dbReference>
<feature type="domain" description="Protein kinase" evidence="8">
    <location>
        <begin position="11"/>
        <end position="262"/>
    </location>
</feature>
<keyword evidence="5 9" id="KW-0418">Kinase</keyword>
<dbReference type="STRING" id="29313.BHQ16_11145"/>
<evidence type="ECO:0000256" key="1">
    <source>
        <dbReference type="ARBA" id="ARBA00012513"/>
    </source>
</evidence>
<evidence type="ECO:0000256" key="6">
    <source>
        <dbReference type="ARBA" id="ARBA00022840"/>
    </source>
</evidence>
<feature type="binding site" evidence="7">
    <location>
        <position position="41"/>
    </location>
    <ligand>
        <name>ATP</name>
        <dbReference type="ChEBI" id="CHEBI:30616"/>
    </ligand>
</feature>
<dbReference type="PANTHER" id="PTHR43289">
    <property type="entry name" value="MITOGEN-ACTIVATED PROTEIN KINASE KINASE KINASE 20-RELATED"/>
    <property type="match status" value="1"/>
</dbReference>
<dbReference type="SMART" id="SM00220">
    <property type="entry name" value="S_TKc"/>
    <property type="match status" value="1"/>
</dbReference>
<keyword evidence="6 7" id="KW-0067">ATP-binding</keyword>
<dbReference type="InterPro" id="IPR017441">
    <property type="entry name" value="Protein_kinase_ATP_BS"/>
</dbReference>
<dbReference type="Pfam" id="PF00069">
    <property type="entry name" value="Pkinase"/>
    <property type="match status" value="1"/>
</dbReference>
<dbReference type="InterPro" id="IPR008271">
    <property type="entry name" value="Ser/Thr_kinase_AS"/>
</dbReference>
<dbReference type="InterPro" id="IPR011009">
    <property type="entry name" value="Kinase-like_dom_sf"/>
</dbReference>
<dbReference type="AlphaFoldDB" id="A0A375YYU9"/>
<dbReference type="PANTHER" id="PTHR43289:SF6">
    <property type="entry name" value="SERINE_THREONINE-PROTEIN KINASE NEKL-3"/>
    <property type="match status" value="1"/>
</dbReference>
<evidence type="ECO:0000256" key="5">
    <source>
        <dbReference type="ARBA" id="ARBA00022777"/>
    </source>
</evidence>
<dbReference type="Proteomes" id="UP000252015">
    <property type="component" value="Unassembled WGS sequence"/>
</dbReference>
<gene>
    <name evidence="9" type="ORF">MSP7336_02150</name>
</gene>
<evidence type="ECO:0000313" key="10">
    <source>
        <dbReference type="Proteomes" id="UP000252015"/>
    </source>
</evidence>
<evidence type="ECO:0000256" key="7">
    <source>
        <dbReference type="PROSITE-ProRule" id="PRU10141"/>
    </source>
</evidence>
<dbReference type="SUPFAM" id="SSF56112">
    <property type="entry name" value="Protein kinase-like (PK-like)"/>
    <property type="match status" value="1"/>
</dbReference>
<evidence type="ECO:0000256" key="4">
    <source>
        <dbReference type="ARBA" id="ARBA00022741"/>
    </source>
</evidence>
<evidence type="ECO:0000256" key="3">
    <source>
        <dbReference type="ARBA" id="ARBA00022679"/>
    </source>
</evidence>
<dbReference type="PROSITE" id="PS00108">
    <property type="entry name" value="PROTEIN_KINASE_ST"/>
    <property type="match status" value="1"/>
</dbReference>
<keyword evidence="10" id="KW-1185">Reference proteome</keyword>
<protein>
    <recommendedName>
        <fullName evidence="1">non-specific serine/threonine protein kinase</fullName>
        <ecNumber evidence="1">2.7.11.1</ecNumber>
    </recommendedName>
</protein>
<accession>A0A375YYU9</accession>
<dbReference type="Gene3D" id="3.30.200.20">
    <property type="entry name" value="Phosphorylase Kinase, domain 1"/>
    <property type="match status" value="1"/>
</dbReference>
<keyword evidence="2" id="KW-0723">Serine/threonine-protein kinase</keyword>
<dbReference type="PROSITE" id="PS00107">
    <property type="entry name" value="PROTEIN_KINASE_ATP"/>
    <property type="match status" value="1"/>
</dbReference>
<reference evidence="9 10" key="1">
    <citation type="submission" date="2018-05" db="EMBL/GenBank/DDBJ databases">
        <authorList>
            <consortium name="IHU Genomes"/>
        </authorList>
    </citation>
    <scope>NUCLEOTIDE SEQUENCE [LARGE SCALE GENOMIC DNA]</scope>
    <source>
        <strain evidence="9 10">P7336</strain>
    </source>
</reference>
<organism evidence="9 10">
    <name type="scientific">Mycobacterium shimoidei</name>
    <dbReference type="NCBI Taxonomy" id="29313"/>
    <lineage>
        <taxon>Bacteria</taxon>
        <taxon>Bacillati</taxon>
        <taxon>Actinomycetota</taxon>
        <taxon>Actinomycetes</taxon>
        <taxon>Mycobacteriales</taxon>
        <taxon>Mycobacteriaceae</taxon>
        <taxon>Mycobacterium</taxon>
    </lineage>
</organism>
<dbReference type="InterPro" id="IPR000719">
    <property type="entry name" value="Prot_kinase_dom"/>
</dbReference>
<keyword evidence="4 7" id="KW-0547">Nucleotide-binding</keyword>
<keyword evidence="3" id="KW-0808">Transferase</keyword>
<dbReference type="GO" id="GO:0005524">
    <property type="term" value="F:ATP binding"/>
    <property type="evidence" value="ECO:0007669"/>
    <property type="project" value="UniProtKB-UniRule"/>
</dbReference>
<proteinExistence type="predicted"/>
<dbReference type="PROSITE" id="PS50011">
    <property type="entry name" value="PROTEIN_KINASE_DOM"/>
    <property type="match status" value="1"/>
</dbReference>
<dbReference type="EMBL" id="UEGW01000001">
    <property type="protein sequence ID" value="SRX93905.1"/>
    <property type="molecule type" value="Genomic_DNA"/>
</dbReference>
<evidence type="ECO:0000256" key="2">
    <source>
        <dbReference type="ARBA" id="ARBA00022527"/>
    </source>
</evidence>
<dbReference type="RefSeq" id="WP_113963674.1">
    <property type="nucleotide sequence ID" value="NZ_UEGW01000001.1"/>
</dbReference>
<evidence type="ECO:0000259" key="8">
    <source>
        <dbReference type="PROSITE" id="PS50011"/>
    </source>
</evidence>
<dbReference type="CDD" id="cd14014">
    <property type="entry name" value="STKc_PknB_like"/>
    <property type="match status" value="1"/>
</dbReference>
<dbReference type="EC" id="2.7.11.1" evidence="1"/>
<name>A0A375YYU9_MYCSH</name>